<sequence>MPLTPGIKGSASCVVGPEDTAKALGSGAVDVFSTPKLVALMEKAALLSVRDYLDEGMDTVGTHLDISHSAATPVGMTVRAESELIEVDRRRLVFSVKAWDETELVGEGTHERFIIDRDKFLAKCSSKA</sequence>
<evidence type="ECO:0000256" key="1">
    <source>
        <dbReference type="PIRSR" id="PIRSR014972-1"/>
    </source>
</evidence>
<evidence type="ECO:0000313" key="5">
    <source>
        <dbReference type="Proteomes" id="UP000824001"/>
    </source>
</evidence>
<dbReference type="PANTHER" id="PTHR36934:SF1">
    <property type="entry name" value="THIOESTERASE DOMAIN-CONTAINING PROTEIN"/>
    <property type="match status" value="1"/>
</dbReference>
<dbReference type="SUPFAM" id="SSF54637">
    <property type="entry name" value="Thioesterase/thiol ester dehydrase-isomerase"/>
    <property type="match status" value="1"/>
</dbReference>
<gene>
    <name evidence="4" type="ORF">IAC18_01375</name>
</gene>
<feature type="active site" evidence="1">
    <location>
        <position position="42"/>
    </location>
</feature>
<dbReference type="Pfam" id="PF22636">
    <property type="entry name" value="FlK"/>
    <property type="match status" value="1"/>
</dbReference>
<evidence type="ECO:0000256" key="2">
    <source>
        <dbReference type="PIRSR" id="PIRSR014972-2"/>
    </source>
</evidence>
<dbReference type="PIRSF" id="PIRSF014972">
    <property type="entry name" value="FlK"/>
    <property type="match status" value="1"/>
</dbReference>
<dbReference type="Proteomes" id="UP000824001">
    <property type="component" value="Unassembled WGS sequence"/>
</dbReference>
<name>A0A9D1JU77_9FIRM</name>
<proteinExistence type="predicted"/>
<organism evidence="4 5">
    <name type="scientific">Candidatus Scatomorpha merdipullorum</name>
    <dbReference type="NCBI Taxonomy" id="2840927"/>
    <lineage>
        <taxon>Bacteria</taxon>
        <taxon>Bacillati</taxon>
        <taxon>Bacillota</taxon>
        <taxon>Clostridia</taxon>
        <taxon>Eubacteriales</taxon>
        <taxon>Candidatus Scatomorpha</taxon>
    </lineage>
</organism>
<feature type="binding site" evidence="2">
    <location>
        <position position="112"/>
    </location>
    <ligand>
        <name>substrate</name>
    </ligand>
</feature>
<evidence type="ECO:0000259" key="3">
    <source>
        <dbReference type="Pfam" id="PF22636"/>
    </source>
</evidence>
<reference evidence="4" key="1">
    <citation type="submission" date="2020-10" db="EMBL/GenBank/DDBJ databases">
        <authorList>
            <person name="Gilroy R."/>
        </authorList>
    </citation>
    <scope>NUCLEOTIDE SEQUENCE</scope>
    <source>
        <strain evidence="4">ChiHjej10B9-9673</strain>
    </source>
</reference>
<feature type="binding site" evidence="2">
    <location>
        <position position="61"/>
    </location>
    <ligand>
        <name>CoA</name>
        <dbReference type="ChEBI" id="CHEBI:57287"/>
    </ligand>
</feature>
<feature type="active site" evidence="1">
    <location>
        <position position="68"/>
    </location>
</feature>
<dbReference type="EMBL" id="DVJK01000040">
    <property type="protein sequence ID" value="HIS66190.1"/>
    <property type="molecule type" value="Genomic_DNA"/>
</dbReference>
<dbReference type="Gene3D" id="3.10.129.10">
    <property type="entry name" value="Hotdog Thioesterase"/>
    <property type="match status" value="1"/>
</dbReference>
<dbReference type="InterPro" id="IPR025540">
    <property type="entry name" value="FlK"/>
</dbReference>
<evidence type="ECO:0000313" key="4">
    <source>
        <dbReference type="EMBL" id="HIS66190.1"/>
    </source>
</evidence>
<feature type="active site" evidence="1">
    <location>
        <position position="34"/>
    </location>
</feature>
<accession>A0A9D1JU77</accession>
<dbReference type="AlphaFoldDB" id="A0A9D1JU77"/>
<dbReference type="PANTHER" id="PTHR36934">
    <property type="entry name" value="BLR0278 PROTEIN"/>
    <property type="match status" value="1"/>
</dbReference>
<reference evidence="4" key="2">
    <citation type="journal article" date="2021" name="PeerJ">
        <title>Extensive microbial diversity within the chicken gut microbiome revealed by metagenomics and culture.</title>
        <authorList>
            <person name="Gilroy R."/>
            <person name="Ravi A."/>
            <person name="Getino M."/>
            <person name="Pursley I."/>
            <person name="Horton D.L."/>
            <person name="Alikhan N.F."/>
            <person name="Baker D."/>
            <person name="Gharbi K."/>
            <person name="Hall N."/>
            <person name="Watson M."/>
            <person name="Adriaenssens E.M."/>
            <person name="Foster-Nyarko E."/>
            <person name="Jarju S."/>
            <person name="Secka A."/>
            <person name="Antonio M."/>
            <person name="Oren A."/>
            <person name="Chaudhuri R.R."/>
            <person name="La Ragione R."/>
            <person name="Hildebrand F."/>
            <person name="Pallen M.J."/>
        </authorList>
    </citation>
    <scope>NUCLEOTIDE SEQUENCE</scope>
    <source>
        <strain evidence="4">ChiHjej10B9-9673</strain>
    </source>
</reference>
<protein>
    <submittedName>
        <fullName evidence="4">Thioesterase family protein</fullName>
    </submittedName>
</protein>
<comment type="caution">
    <text evidence="4">The sequence shown here is derived from an EMBL/GenBank/DDBJ whole genome shotgun (WGS) entry which is preliminary data.</text>
</comment>
<dbReference type="CDD" id="cd03440">
    <property type="entry name" value="hot_dog"/>
    <property type="match status" value="1"/>
</dbReference>
<dbReference type="InterPro" id="IPR054485">
    <property type="entry name" value="FlK-like_dom"/>
</dbReference>
<feature type="binding site" evidence="2">
    <location>
        <position position="61"/>
    </location>
    <ligand>
        <name>substrate</name>
    </ligand>
</feature>
<dbReference type="InterPro" id="IPR029069">
    <property type="entry name" value="HotDog_dom_sf"/>
</dbReference>
<feature type="domain" description="Fluoroacetyl-CoA-specific thioesterase-like" evidence="3">
    <location>
        <begin position="15"/>
        <end position="117"/>
    </location>
</feature>